<dbReference type="EMBL" id="CP010029">
    <property type="protein sequence ID" value="ANI31855.1"/>
    <property type="molecule type" value="Genomic_DNA"/>
</dbReference>
<dbReference type="InterPro" id="IPR025320">
    <property type="entry name" value="DUF4225"/>
</dbReference>
<keyword evidence="2" id="KW-1185">Reference proteome</keyword>
<accession>A0ABM6BRB0</accession>
<proteinExistence type="predicted"/>
<organism evidence="1 2">
    <name type="scientific">Yersinia entomophaga</name>
    <dbReference type="NCBI Taxonomy" id="935293"/>
    <lineage>
        <taxon>Bacteria</taxon>
        <taxon>Pseudomonadati</taxon>
        <taxon>Pseudomonadota</taxon>
        <taxon>Gammaproteobacteria</taxon>
        <taxon>Enterobacterales</taxon>
        <taxon>Yersiniaceae</taxon>
        <taxon>Yersinia</taxon>
    </lineage>
</organism>
<evidence type="ECO:0000313" key="1">
    <source>
        <dbReference type="EMBL" id="ANI31855.1"/>
    </source>
</evidence>
<gene>
    <name evidence="1" type="ORF">PL78_18770</name>
</gene>
<evidence type="ECO:0000313" key="2">
    <source>
        <dbReference type="Proteomes" id="UP000266744"/>
    </source>
</evidence>
<name>A0ABM6BRB0_YERET</name>
<protein>
    <submittedName>
        <fullName evidence="1">Uncharacterized protein</fullName>
    </submittedName>
</protein>
<sequence>MADNNISEFKLGRLSFSEVMSNLHEQYKILEDRHFDLMLDNAKLFVIAERKKEQNSALNIILKQVGFVSGGLQIVGGAGICKVSLGMACASLGVH</sequence>
<reference evidence="1 2" key="1">
    <citation type="journal article" date="2016" name="Toxins">
        <title>The Draft Genome Sequence of the Yersinia entomophaga Entomopathogenic Type Strain MH96T.</title>
        <authorList>
            <person name="Hurst M.R."/>
            <person name="Beattie A."/>
            <person name="Altermann E."/>
            <person name="Moraga R.M."/>
            <person name="Harper L.A."/>
            <person name="Calder J."/>
            <person name="Laugraud A."/>
        </authorList>
    </citation>
    <scope>NUCLEOTIDE SEQUENCE [LARGE SCALE GENOMIC DNA]</scope>
    <source>
        <strain evidence="1 2">MH96</strain>
    </source>
</reference>
<dbReference type="Proteomes" id="UP000266744">
    <property type="component" value="Chromosome"/>
</dbReference>
<dbReference type="Pfam" id="PF13988">
    <property type="entry name" value="DUF4225"/>
    <property type="match status" value="1"/>
</dbReference>